<organism evidence="2 3">
    <name type="scientific">Antrihabitans stalactiti</name>
    <dbReference type="NCBI Taxonomy" id="2584121"/>
    <lineage>
        <taxon>Bacteria</taxon>
        <taxon>Bacillati</taxon>
        <taxon>Actinomycetota</taxon>
        <taxon>Actinomycetes</taxon>
        <taxon>Mycobacteriales</taxon>
        <taxon>Nocardiaceae</taxon>
        <taxon>Antrihabitans</taxon>
    </lineage>
</organism>
<dbReference type="Proteomes" id="UP000535543">
    <property type="component" value="Unassembled WGS sequence"/>
</dbReference>
<dbReference type="InterPro" id="IPR018713">
    <property type="entry name" value="MPAB/Lcp_cat_dom"/>
</dbReference>
<dbReference type="AlphaFoldDB" id="A0A848KMM2"/>
<evidence type="ECO:0000259" key="1">
    <source>
        <dbReference type="Pfam" id="PF09995"/>
    </source>
</evidence>
<name>A0A848KMM2_9NOCA</name>
<comment type="caution">
    <text evidence="2">The sequence shown here is derived from an EMBL/GenBank/DDBJ whole genome shotgun (WGS) entry which is preliminary data.</text>
</comment>
<evidence type="ECO:0000313" key="2">
    <source>
        <dbReference type="EMBL" id="NMN99188.1"/>
    </source>
</evidence>
<accession>A0A848KMM2</accession>
<gene>
    <name evidence="2" type="ORF">FGL95_29615</name>
</gene>
<evidence type="ECO:0000313" key="3">
    <source>
        <dbReference type="Proteomes" id="UP000535543"/>
    </source>
</evidence>
<proteinExistence type="predicted"/>
<dbReference type="EMBL" id="VCQU01000015">
    <property type="protein sequence ID" value="NMN99188.1"/>
    <property type="molecule type" value="Genomic_DNA"/>
</dbReference>
<dbReference type="RefSeq" id="WP_169594237.1">
    <property type="nucleotide sequence ID" value="NZ_VCQU01000015.1"/>
</dbReference>
<keyword evidence="3" id="KW-1185">Reference proteome</keyword>
<sequence length="311" mass="34312">MPMIREPIRCEDEGFFGPDSISWRISGPTIFPGVVGTGAYFFLNPWLANIGVSNSTGATDPWKRIVLTAEYMFAIYFGDRATAQHAADLVNTMHDHVTGTWGPTGDRVHCASEPRNLMWLLIPYGQAALDAYDAYGPRRLTPEERDRYWREESTIVGDLNRIPREMMPKSQAEVDEYLEAERANLALTEAGLYVNNVFAPRPTTGLLPALMALPMRIALSTGLAITPNYLVRLYGMVPYPTAVKAAIRMTHRPLFAALAATPGVRDAIPLSVSPPVRTLVRRARVAARTGLYDAAPIDRSAPTVEAERVAL</sequence>
<dbReference type="GO" id="GO:0016491">
    <property type="term" value="F:oxidoreductase activity"/>
    <property type="evidence" value="ECO:0007669"/>
    <property type="project" value="InterPro"/>
</dbReference>
<dbReference type="PANTHER" id="PTHR36151:SF3">
    <property type="entry name" value="ER-BOUND OXYGENASE MPAB_MPAB'_RUBBER OXYGENASE CATALYTIC DOMAIN-CONTAINING PROTEIN"/>
    <property type="match status" value="1"/>
</dbReference>
<protein>
    <submittedName>
        <fullName evidence="2">DUF2236 domain-containing protein</fullName>
    </submittedName>
</protein>
<reference evidence="2 3" key="1">
    <citation type="submission" date="2019-05" db="EMBL/GenBank/DDBJ databases">
        <authorList>
            <person name="Lee S.D."/>
        </authorList>
    </citation>
    <scope>NUCLEOTIDE SEQUENCE [LARGE SCALE GENOMIC DNA]</scope>
    <source>
        <strain evidence="2 3">YC2-7</strain>
    </source>
</reference>
<dbReference type="PANTHER" id="PTHR36151">
    <property type="entry name" value="BLR2777 PROTEIN"/>
    <property type="match status" value="1"/>
</dbReference>
<dbReference type="Pfam" id="PF09995">
    <property type="entry name" value="MPAB_Lcp_cat"/>
    <property type="match status" value="1"/>
</dbReference>
<reference evidence="2 3" key="2">
    <citation type="submission" date="2020-06" db="EMBL/GenBank/DDBJ databases">
        <title>Antribacter stalactiti gen. nov., sp. nov., a new member of the family Nacardiaceae isolated from a cave.</title>
        <authorList>
            <person name="Kim I.S."/>
        </authorList>
    </citation>
    <scope>NUCLEOTIDE SEQUENCE [LARGE SCALE GENOMIC DNA]</scope>
    <source>
        <strain evidence="2 3">YC2-7</strain>
    </source>
</reference>
<feature type="domain" description="ER-bound oxygenase mpaB/mpaB'/Rubber oxygenase catalytic" evidence="1">
    <location>
        <begin position="36"/>
        <end position="245"/>
    </location>
</feature>